<dbReference type="InterPro" id="IPR001753">
    <property type="entry name" value="Enoyl-CoA_hydra/iso"/>
</dbReference>
<name>A0AA42CV29_9SPHN</name>
<proteinExistence type="inferred from homology"/>
<accession>A0AA42CV29</accession>
<dbReference type="PANTHER" id="PTHR11941:SF54">
    <property type="entry name" value="ENOYL-COA HYDRATASE, MITOCHONDRIAL"/>
    <property type="match status" value="1"/>
</dbReference>
<dbReference type="Proteomes" id="UP001165565">
    <property type="component" value="Unassembled WGS sequence"/>
</dbReference>
<protein>
    <submittedName>
        <fullName evidence="3">Enoyl-CoA hydratase-related protein</fullName>
    </submittedName>
</protein>
<dbReference type="Gene3D" id="3.90.226.10">
    <property type="entry name" value="2-enoyl-CoA Hydratase, Chain A, domain 1"/>
    <property type="match status" value="1"/>
</dbReference>
<comment type="caution">
    <text evidence="3">The sequence shown here is derived from an EMBL/GenBank/DDBJ whole genome shotgun (WGS) entry which is preliminary data.</text>
</comment>
<dbReference type="InterPro" id="IPR029045">
    <property type="entry name" value="ClpP/crotonase-like_dom_sf"/>
</dbReference>
<keyword evidence="2" id="KW-0456">Lyase</keyword>
<dbReference type="PANTHER" id="PTHR11941">
    <property type="entry name" value="ENOYL-COA HYDRATASE-RELATED"/>
    <property type="match status" value="1"/>
</dbReference>
<dbReference type="GO" id="GO:0016829">
    <property type="term" value="F:lyase activity"/>
    <property type="evidence" value="ECO:0007669"/>
    <property type="project" value="UniProtKB-KW"/>
</dbReference>
<dbReference type="RefSeq" id="WP_265269482.1">
    <property type="nucleotide sequence ID" value="NZ_JANFAV010000010.1"/>
</dbReference>
<keyword evidence="4" id="KW-1185">Reference proteome</keyword>
<dbReference type="GO" id="GO:0006635">
    <property type="term" value="P:fatty acid beta-oxidation"/>
    <property type="evidence" value="ECO:0007669"/>
    <property type="project" value="TreeGrafter"/>
</dbReference>
<dbReference type="EMBL" id="JANFAV010000010">
    <property type="protein sequence ID" value="MCW6536073.1"/>
    <property type="molecule type" value="Genomic_DNA"/>
</dbReference>
<organism evidence="3 4">
    <name type="scientific">Sphingomonas lycopersici</name>
    <dbReference type="NCBI Taxonomy" id="2951807"/>
    <lineage>
        <taxon>Bacteria</taxon>
        <taxon>Pseudomonadati</taxon>
        <taxon>Pseudomonadota</taxon>
        <taxon>Alphaproteobacteria</taxon>
        <taxon>Sphingomonadales</taxon>
        <taxon>Sphingomonadaceae</taxon>
        <taxon>Sphingomonas</taxon>
    </lineage>
</organism>
<gene>
    <name evidence="3" type="ORF">NEE01_14930</name>
</gene>
<dbReference type="SUPFAM" id="SSF52096">
    <property type="entry name" value="ClpP/crotonase"/>
    <property type="match status" value="1"/>
</dbReference>
<dbReference type="AlphaFoldDB" id="A0AA42CV29"/>
<evidence type="ECO:0000313" key="4">
    <source>
        <dbReference type="Proteomes" id="UP001165565"/>
    </source>
</evidence>
<dbReference type="CDD" id="cd06558">
    <property type="entry name" value="crotonase-like"/>
    <property type="match status" value="1"/>
</dbReference>
<dbReference type="Pfam" id="PF00378">
    <property type="entry name" value="ECH_1"/>
    <property type="match status" value="1"/>
</dbReference>
<dbReference type="InterPro" id="IPR014748">
    <property type="entry name" value="Enoyl-CoA_hydra_C"/>
</dbReference>
<reference evidence="3" key="1">
    <citation type="submission" date="2022-06" db="EMBL/GenBank/DDBJ databases">
        <title>Sphingomonas sp. nov. isolated from rhizosphere soil of tomato.</title>
        <authorList>
            <person name="Dong H."/>
            <person name="Gao R."/>
        </authorList>
    </citation>
    <scope>NUCLEOTIDE SEQUENCE</scope>
    <source>
        <strain evidence="3">MMSM24</strain>
    </source>
</reference>
<comment type="similarity">
    <text evidence="1">Belongs to the enoyl-CoA hydratase/isomerase family.</text>
</comment>
<evidence type="ECO:0000256" key="1">
    <source>
        <dbReference type="ARBA" id="ARBA00005254"/>
    </source>
</evidence>
<evidence type="ECO:0000313" key="3">
    <source>
        <dbReference type="EMBL" id="MCW6536073.1"/>
    </source>
</evidence>
<sequence>MTTILLQRRGHVAEVRLNRPEVLNAIDDEMDAALADAWAHIDNDPEIRIAVLTAAGDRAFCAGGDMAAPPTGRNGLSFGGGLTGIGGRLRQLRKPLICGVHGHVLGLGFELAMCADIIVAADNASFRLPEARAGVIDHCGVVHRAIRQLPHHVAMAMIVAAAPLDALRAAQYGLVNECVPGPTLSIAIDRWIERLLACSPLVSQAAKYAALDGLDTNLADALRGVYPPIEAYKQSNDSREALAAWRDRRPPQWQGR</sequence>
<dbReference type="Gene3D" id="1.10.12.10">
    <property type="entry name" value="Lyase 2-enoyl-coa Hydratase, Chain A, domain 2"/>
    <property type="match status" value="1"/>
</dbReference>
<evidence type="ECO:0000256" key="2">
    <source>
        <dbReference type="ARBA" id="ARBA00023239"/>
    </source>
</evidence>